<gene>
    <name evidence="1" type="ORF">rCG_44524</name>
</gene>
<evidence type="ECO:0000313" key="1">
    <source>
        <dbReference type="EMBL" id="EDM10072.1"/>
    </source>
</evidence>
<protein>
    <submittedName>
        <fullName evidence="1">RCG44524</fullName>
    </submittedName>
</protein>
<dbReference type="Proteomes" id="UP000234681">
    <property type="component" value="Chromosome 2"/>
</dbReference>
<dbReference type="AlphaFoldDB" id="A6I4W4"/>
<evidence type="ECO:0000313" key="2">
    <source>
        <dbReference type="Proteomes" id="UP000234681"/>
    </source>
</evidence>
<accession>A6I4W4</accession>
<name>A6I4W4_RAT</name>
<proteinExistence type="predicted"/>
<sequence>MAVSLAVTSPTSLCSWSMLELDGTKPDRCHGSDELSVFRFELNCDH</sequence>
<reference evidence="2" key="1">
    <citation type="submission" date="2005-09" db="EMBL/GenBank/DDBJ databases">
        <authorList>
            <person name="Mural R.J."/>
            <person name="Li P.W."/>
            <person name="Adams M.D."/>
            <person name="Amanatides P.G."/>
            <person name="Baden-Tillson H."/>
            <person name="Barnstead M."/>
            <person name="Chin S.H."/>
            <person name="Dew I."/>
            <person name="Evans C.A."/>
            <person name="Ferriera S."/>
            <person name="Flanigan M."/>
            <person name="Fosler C."/>
            <person name="Glodek A."/>
            <person name="Gu Z."/>
            <person name="Holt R.A."/>
            <person name="Jennings D."/>
            <person name="Kraft C.L."/>
            <person name="Lu F."/>
            <person name="Nguyen T."/>
            <person name="Nusskern D.R."/>
            <person name="Pfannkoch C.M."/>
            <person name="Sitter C."/>
            <person name="Sutton G.G."/>
            <person name="Venter J.C."/>
            <person name="Wang Z."/>
            <person name="Woodage T."/>
            <person name="Zheng X.H."/>
            <person name="Zhong F."/>
        </authorList>
    </citation>
    <scope>NUCLEOTIDE SEQUENCE [LARGE SCALE GENOMIC DNA]</scope>
    <source>
        <strain>BN</strain>
        <strain evidence="2">Sprague-Dawley</strain>
    </source>
</reference>
<dbReference type="EMBL" id="CH473955">
    <property type="protein sequence ID" value="EDM10072.1"/>
    <property type="molecule type" value="Genomic_DNA"/>
</dbReference>
<organism evidence="1 2">
    <name type="scientific">Rattus norvegicus</name>
    <name type="common">Rat</name>
    <dbReference type="NCBI Taxonomy" id="10116"/>
    <lineage>
        <taxon>Eukaryota</taxon>
        <taxon>Metazoa</taxon>
        <taxon>Chordata</taxon>
        <taxon>Craniata</taxon>
        <taxon>Vertebrata</taxon>
        <taxon>Euteleostomi</taxon>
        <taxon>Mammalia</taxon>
        <taxon>Eutheria</taxon>
        <taxon>Euarchontoglires</taxon>
        <taxon>Glires</taxon>
        <taxon>Rodentia</taxon>
        <taxon>Myomorpha</taxon>
        <taxon>Muroidea</taxon>
        <taxon>Muridae</taxon>
        <taxon>Murinae</taxon>
        <taxon>Rattus</taxon>
    </lineage>
</organism>